<proteinExistence type="predicted"/>
<evidence type="ECO:0000313" key="1">
    <source>
        <dbReference type="EMBL" id="QDU18894.1"/>
    </source>
</evidence>
<protein>
    <recommendedName>
        <fullName evidence="3">Tetratricopeptide repeat protein</fullName>
    </recommendedName>
</protein>
<dbReference type="RefSeq" id="WP_145234490.1">
    <property type="nucleotide sequence ID" value="NZ_CP036273.1"/>
</dbReference>
<dbReference type="Gene3D" id="1.25.40.10">
    <property type="entry name" value="Tetratricopeptide repeat domain"/>
    <property type="match status" value="1"/>
</dbReference>
<dbReference type="KEGG" id="uli:ETAA1_07900"/>
<name>A0A517XN11_9BACT</name>
<reference evidence="1 2" key="1">
    <citation type="submission" date="2019-02" db="EMBL/GenBank/DDBJ databases">
        <title>Deep-cultivation of Planctomycetes and their phenomic and genomic characterization uncovers novel biology.</title>
        <authorList>
            <person name="Wiegand S."/>
            <person name="Jogler M."/>
            <person name="Boedeker C."/>
            <person name="Pinto D."/>
            <person name="Vollmers J."/>
            <person name="Rivas-Marin E."/>
            <person name="Kohn T."/>
            <person name="Peeters S.H."/>
            <person name="Heuer A."/>
            <person name="Rast P."/>
            <person name="Oberbeckmann S."/>
            <person name="Bunk B."/>
            <person name="Jeske O."/>
            <person name="Meyerdierks A."/>
            <person name="Storesund J.E."/>
            <person name="Kallscheuer N."/>
            <person name="Luecker S."/>
            <person name="Lage O.M."/>
            <person name="Pohl T."/>
            <person name="Merkel B.J."/>
            <person name="Hornburger P."/>
            <person name="Mueller R.-W."/>
            <person name="Bruemmer F."/>
            <person name="Labrenz M."/>
            <person name="Spormann A.M."/>
            <person name="Op den Camp H."/>
            <person name="Overmann J."/>
            <person name="Amann R."/>
            <person name="Jetten M.S.M."/>
            <person name="Mascher T."/>
            <person name="Medema M.H."/>
            <person name="Devos D.P."/>
            <person name="Kaster A.-K."/>
            <person name="Ovreas L."/>
            <person name="Rohde M."/>
            <person name="Galperin M.Y."/>
            <person name="Jogler C."/>
        </authorList>
    </citation>
    <scope>NUCLEOTIDE SEQUENCE [LARGE SCALE GENOMIC DNA]</scope>
    <source>
        <strain evidence="1 2">ETA_A1</strain>
    </source>
</reference>
<dbReference type="InterPro" id="IPR011990">
    <property type="entry name" value="TPR-like_helical_dom_sf"/>
</dbReference>
<organism evidence="1 2">
    <name type="scientific">Urbifossiella limnaea</name>
    <dbReference type="NCBI Taxonomy" id="2528023"/>
    <lineage>
        <taxon>Bacteria</taxon>
        <taxon>Pseudomonadati</taxon>
        <taxon>Planctomycetota</taxon>
        <taxon>Planctomycetia</taxon>
        <taxon>Gemmatales</taxon>
        <taxon>Gemmataceae</taxon>
        <taxon>Urbifossiella</taxon>
    </lineage>
</organism>
<dbReference type="EMBL" id="CP036273">
    <property type="protein sequence ID" value="QDU18894.1"/>
    <property type="molecule type" value="Genomic_DNA"/>
</dbReference>
<sequence>MPLPAQPPPSPALAAALHLLRTGMAEPAETVVVKAARDAKRDHGSGSHPLALAYADMARFHHAAGEVKRAATEFQHAVKYPAPADPAAKKDRLAFLFGYAGCLADLGRTADAEKVLRQCVLKAREVYGAGTAGAAAATVPLAEHFLRTDFPADAARLLDAAAPSLIAHRDPLGPLAAALKAEAHRLLNRTDDPFADLERAAPETAAAAVAAGLERAKADPHPRRRPVLDDLVKYACRRFGDGHAAAADALAGVVRHEAAVGAATSPARAAAVRRAVWSYAAHRPEGVVLENVEVGFDPDGTLHLAPHLGRDPGKSELSAVEGVLVAALDDLFARATR</sequence>
<evidence type="ECO:0008006" key="3">
    <source>
        <dbReference type="Google" id="ProtNLM"/>
    </source>
</evidence>
<dbReference type="Proteomes" id="UP000319576">
    <property type="component" value="Chromosome"/>
</dbReference>
<keyword evidence="2" id="KW-1185">Reference proteome</keyword>
<dbReference type="OrthoDB" id="283704at2"/>
<gene>
    <name evidence="1" type="ORF">ETAA1_07900</name>
</gene>
<dbReference type="SUPFAM" id="SSF48452">
    <property type="entry name" value="TPR-like"/>
    <property type="match status" value="1"/>
</dbReference>
<evidence type="ECO:0000313" key="2">
    <source>
        <dbReference type="Proteomes" id="UP000319576"/>
    </source>
</evidence>
<dbReference type="AlphaFoldDB" id="A0A517XN11"/>
<accession>A0A517XN11</accession>